<dbReference type="AlphaFoldDB" id="A0AAD7NKM3"/>
<feature type="region of interest" description="Disordered" evidence="1">
    <location>
        <begin position="147"/>
        <end position="185"/>
    </location>
</feature>
<evidence type="ECO:0000313" key="2">
    <source>
        <dbReference type="EMBL" id="KAJ7765000.1"/>
    </source>
</evidence>
<feature type="compositionally biased region" description="Pro residues" evidence="1">
    <location>
        <begin position="158"/>
        <end position="172"/>
    </location>
</feature>
<feature type="region of interest" description="Disordered" evidence="1">
    <location>
        <begin position="118"/>
        <end position="137"/>
    </location>
</feature>
<keyword evidence="3" id="KW-1185">Reference proteome</keyword>
<protein>
    <submittedName>
        <fullName evidence="2">Uncharacterized protein</fullName>
    </submittedName>
</protein>
<gene>
    <name evidence="2" type="ORF">DFH07DRAFT_370896</name>
</gene>
<evidence type="ECO:0000256" key="1">
    <source>
        <dbReference type="SAM" id="MobiDB-lite"/>
    </source>
</evidence>
<proteinExistence type="predicted"/>
<evidence type="ECO:0000313" key="3">
    <source>
        <dbReference type="Proteomes" id="UP001215280"/>
    </source>
</evidence>
<dbReference type="Proteomes" id="UP001215280">
    <property type="component" value="Unassembled WGS sequence"/>
</dbReference>
<feature type="region of interest" description="Disordered" evidence="1">
    <location>
        <begin position="1"/>
        <end position="94"/>
    </location>
</feature>
<comment type="caution">
    <text evidence="2">The sequence shown here is derived from an EMBL/GenBank/DDBJ whole genome shotgun (WGS) entry which is preliminary data.</text>
</comment>
<dbReference type="EMBL" id="JARJLG010000036">
    <property type="protein sequence ID" value="KAJ7765000.1"/>
    <property type="molecule type" value="Genomic_DNA"/>
</dbReference>
<organism evidence="2 3">
    <name type="scientific">Mycena maculata</name>
    <dbReference type="NCBI Taxonomy" id="230809"/>
    <lineage>
        <taxon>Eukaryota</taxon>
        <taxon>Fungi</taxon>
        <taxon>Dikarya</taxon>
        <taxon>Basidiomycota</taxon>
        <taxon>Agaricomycotina</taxon>
        <taxon>Agaricomycetes</taxon>
        <taxon>Agaricomycetidae</taxon>
        <taxon>Agaricales</taxon>
        <taxon>Marasmiineae</taxon>
        <taxon>Mycenaceae</taxon>
        <taxon>Mycena</taxon>
    </lineage>
</organism>
<feature type="compositionally biased region" description="Pro residues" evidence="1">
    <location>
        <begin position="64"/>
        <end position="80"/>
    </location>
</feature>
<feature type="compositionally biased region" description="Polar residues" evidence="1">
    <location>
        <begin position="1"/>
        <end position="10"/>
    </location>
</feature>
<reference evidence="2" key="1">
    <citation type="submission" date="2023-03" db="EMBL/GenBank/DDBJ databases">
        <title>Massive genome expansion in bonnet fungi (Mycena s.s.) driven by repeated elements and novel gene families across ecological guilds.</title>
        <authorList>
            <consortium name="Lawrence Berkeley National Laboratory"/>
            <person name="Harder C.B."/>
            <person name="Miyauchi S."/>
            <person name="Viragh M."/>
            <person name="Kuo A."/>
            <person name="Thoen E."/>
            <person name="Andreopoulos B."/>
            <person name="Lu D."/>
            <person name="Skrede I."/>
            <person name="Drula E."/>
            <person name="Henrissat B."/>
            <person name="Morin E."/>
            <person name="Kohler A."/>
            <person name="Barry K."/>
            <person name="LaButti K."/>
            <person name="Morin E."/>
            <person name="Salamov A."/>
            <person name="Lipzen A."/>
            <person name="Mereny Z."/>
            <person name="Hegedus B."/>
            <person name="Baldrian P."/>
            <person name="Stursova M."/>
            <person name="Weitz H."/>
            <person name="Taylor A."/>
            <person name="Grigoriev I.V."/>
            <person name="Nagy L.G."/>
            <person name="Martin F."/>
            <person name="Kauserud H."/>
        </authorList>
    </citation>
    <scope>NUCLEOTIDE SEQUENCE</scope>
    <source>
        <strain evidence="2">CBHHK188m</strain>
    </source>
</reference>
<name>A0AAD7NKM3_9AGAR</name>
<sequence>MDQLSVQSSQPRRRTLCTEDGREIVTPQLPFFDPPPSRRSPRAPGPMSIDVQLADRGQKIRPLPRIPIPPTPRSAPPAPPHQHSHSASMRPLPCLPESGVHFSVTPATPLPPPSPVVESSMYLSPPCPRPGPPRFASLSLRVQTSPDMVKFGASGPSPSTPPTPTLPEPPSPRTAQRNRVSKLRRHLGESVQIILDRPDKDNVLAELRHSGKEDAYPSITVEQVLDLDGGDSDASSEGEADVDYSWGIAPGRVSSTQKWVRERGKQRYTEDNFSKILKDLRRL</sequence>
<accession>A0AAD7NKM3</accession>